<evidence type="ECO:0000256" key="4">
    <source>
        <dbReference type="ARBA" id="ARBA00010441"/>
    </source>
</evidence>
<dbReference type="RefSeq" id="WP_236163689.1">
    <property type="nucleotide sequence ID" value="NZ_BQKK01000001.1"/>
</dbReference>
<name>A0AAV5G6R2_CORAM</name>
<dbReference type="Pfam" id="PF01066">
    <property type="entry name" value="CDP-OH_P_transf"/>
    <property type="match status" value="1"/>
</dbReference>
<dbReference type="PROSITE" id="PS00379">
    <property type="entry name" value="CDP_ALCOHOL_P_TRANSF"/>
    <property type="match status" value="1"/>
</dbReference>
<evidence type="ECO:0000256" key="11">
    <source>
        <dbReference type="ARBA" id="ARBA00022989"/>
    </source>
</evidence>
<accession>A0AAV5G6R2</accession>
<comment type="pathway">
    <text evidence="2 17">Phospholipid metabolism; phosphatidylinositol phosphate biosynthesis.</text>
</comment>
<evidence type="ECO:0000256" key="13">
    <source>
        <dbReference type="ARBA" id="ARBA00023935"/>
    </source>
</evidence>
<feature type="transmembrane region" description="Helical" evidence="17">
    <location>
        <begin position="114"/>
        <end position="135"/>
    </location>
</feature>
<dbReference type="EMBL" id="BQKK01000001">
    <property type="protein sequence ID" value="GJN42363.1"/>
    <property type="molecule type" value="Genomic_DNA"/>
</dbReference>
<protein>
    <recommendedName>
        <fullName evidence="14 17">Phosphatidylinositol phosphate synthase</fullName>
        <shortName evidence="17">PIP synthase</shortName>
        <ecNumber evidence="17">2.7.8.-</ecNumber>
    </recommendedName>
    <alternativeName>
        <fullName evidence="15 17">CDP-diacylglycerol--D-myo-inositol-3-phosphate 3-phosphatidyltransferase</fullName>
    </alternativeName>
</protein>
<dbReference type="GO" id="GO:0016780">
    <property type="term" value="F:phosphotransferase activity, for other substituted phosphate groups"/>
    <property type="evidence" value="ECO:0007669"/>
    <property type="project" value="UniProtKB-UniRule"/>
</dbReference>
<keyword evidence="12 17" id="KW-0472">Membrane</keyword>
<comment type="subcellular location">
    <subcellularLocation>
        <location evidence="1 17">Cell membrane</location>
        <topology evidence="1 17">Multi-pass membrane protein</topology>
    </subcellularLocation>
</comment>
<feature type="binding site" evidence="17">
    <location>
        <position position="66"/>
    </location>
    <ligand>
        <name>Mg(2+)</name>
        <dbReference type="ChEBI" id="CHEBI:18420"/>
        <label>2</label>
    </ligand>
</feature>
<keyword evidence="7 17" id="KW-0808">Transferase</keyword>
<feature type="transmembrane region" description="Helical" evidence="17">
    <location>
        <begin position="155"/>
        <end position="181"/>
    </location>
</feature>
<feature type="binding site" evidence="17">
    <location>
        <position position="66"/>
    </location>
    <ligand>
        <name>Mg(2+)</name>
        <dbReference type="ChEBI" id="CHEBI:18420"/>
        <label>1</label>
    </ligand>
</feature>
<gene>
    <name evidence="19" type="ORF">CAT723_08420</name>
</gene>
<feature type="transmembrane region" description="Helical" evidence="17">
    <location>
        <begin position="21"/>
        <end position="44"/>
    </location>
</feature>
<evidence type="ECO:0000256" key="6">
    <source>
        <dbReference type="ARBA" id="ARBA00022475"/>
    </source>
</evidence>
<sequence length="215" mass="22565">MLSVHGRKPAAVFVEPVARTFLKIGLTPNAGTLIGTFVTIAITVTLIPSGHLFAAAVFSGIFAAFDMVDGTMARLSGGATKFGATLDASCDRITDGALFAAIIWYLIYQDHAHPATIFAALVVLVTSQVISYVKARGEASGFSMIGGLIERPERLILGLVGIGLEGLGIPYILPISLWLLAVGSCYTVYQRLMQAYKQDKEATSTAKGAQPASGG</sequence>
<keyword evidence="17" id="KW-0444">Lipid biosynthesis</keyword>
<comment type="catalytic activity">
    <reaction evidence="13 17">
        <text>1,2-di-(9Z-octadecenoyl)-sn-glycero-3-cytidine-5'-diphosphate + 1D-myo-inositol 3-phosphate = 1,2-di-(9Z-octadecenoyl)-sn-glycero-3-phospho-(1D-myo-inositol-3-phosphate) + CMP + H(+)</text>
        <dbReference type="Rhea" id="RHEA:61216"/>
        <dbReference type="ChEBI" id="CHEBI:15378"/>
        <dbReference type="ChEBI" id="CHEBI:58401"/>
        <dbReference type="ChEBI" id="CHEBI:60377"/>
        <dbReference type="ChEBI" id="CHEBI:85356"/>
        <dbReference type="ChEBI" id="CHEBI:144472"/>
    </reaction>
</comment>
<feature type="binding site" evidence="17">
    <location>
        <position position="87"/>
    </location>
    <ligand>
        <name>Mg(2+)</name>
        <dbReference type="ChEBI" id="CHEBI:18420"/>
        <label>1</label>
    </ligand>
</feature>
<keyword evidence="17" id="KW-0443">Lipid metabolism</keyword>
<keyword evidence="8 17" id="KW-0812">Transmembrane</keyword>
<evidence type="ECO:0000256" key="15">
    <source>
        <dbReference type="ARBA" id="ARBA00033137"/>
    </source>
</evidence>
<dbReference type="GO" id="GO:0008654">
    <property type="term" value="P:phospholipid biosynthetic process"/>
    <property type="evidence" value="ECO:0007669"/>
    <property type="project" value="UniProtKB-UniRule"/>
</dbReference>
<evidence type="ECO:0000256" key="9">
    <source>
        <dbReference type="ARBA" id="ARBA00022723"/>
    </source>
</evidence>
<dbReference type="EC" id="2.7.8.-" evidence="17"/>
<comment type="similarity">
    <text evidence="4 17 18">Belongs to the CDP-alcohol phosphatidyltransferase class-I family.</text>
</comment>
<feature type="binding site" evidence="17">
    <location>
        <position position="91"/>
    </location>
    <ligand>
        <name>Mg(2+)</name>
        <dbReference type="ChEBI" id="CHEBI:18420"/>
        <label>2</label>
    </ligand>
</feature>
<keyword evidence="17" id="KW-0594">Phospholipid biosynthesis</keyword>
<evidence type="ECO:0000256" key="12">
    <source>
        <dbReference type="ARBA" id="ARBA00023136"/>
    </source>
</evidence>
<organism evidence="19 20">
    <name type="scientific">Corynebacterium ammoniagenes</name>
    <name type="common">Brevibacterium ammoniagenes</name>
    <dbReference type="NCBI Taxonomy" id="1697"/>
    <lineage>
        <taxon>Bacteria</taxon>
        <taxon>Bacillati</taxon>
        <taxon>Actinomycetota</taxon>
        <taxon>Actinomycetes</taxon>
        <taxon>Mycobacteriales</taxon>
        <taxon>Corynebacteriaceae</taxon>
        <taxon>Corynebacterium</taxon>
    </lineage>
</organism>
<dbReference type="HAMAP" id="MF_02241">
    <property type="entry name" value="PIP_synthase"/>
    <property type="match status" value="1"/>
</dbReference>
<evidence type="ECO:0000313" key="20">
    <source>
        <dbReference type="Proteomes" id="UP001054925"/>
    </source>
</evidence>
<evidence type="ECO:0000256" key="8">
    <source>
        <dbReference type="ARBA" id="ARBA00022692"/>
    </source>
</evidence>
<evidence type="ECO:0000256" key="5">
    <source>
        <dbReference type="ARBA" id="ARBA00011738"/>
    </source>
</evidence>
<feature type="transmembrane region" description="Helical" evidence="17">
    <location>
        <begin position="50"/>
        <end position="68"/>
    </location>
</feature>
<evidence type="ECO:0000256" key="1">
    <source>
        <dbReference type="ARBA" id="ARBA00004651"/>
    </source>
</evidence>
<evidence type="ECO:0000256" key="10">
    <source>
        <dbReference type="ARBA" id="ARBA00022842"/>
    </source>
</evidence>
<comment type="function">
    <text evidence="17">Catalyzes the conjugation of the 1'-hydroxyl group of D-myo-inositol-3-phosphate (also named L-myo-inositol-1-phosphate) with a lipid tail of cytidine diphosphate diacylglycerol (CDP-DAG), forming phosphatidylinositol phosphate (PIP) and CMP. PIP is a precursor of phosphatidylinositol (PI) which is an essential lipid required for cell wall formation.</text>
</comment>
<proteinExistence type="inferred from homology"/>
<feature type="binding site" evidence="17">
    <location>
        <position position="70"/>
    </location>
    <ligand>
        <name>a CDP-1,2-diacyl-sn-glycerol</name>
        <dbReference type="ChEBI" id="CHEBI:58332"/>
    </ligand>
</feature>
<feature type="active site" description="Proton acceptor" evidence="17">
    <location>
        <position position="91"/>
    </location>
</feature>
<dbReference type="GO" id="GO:0005886">
    <property type="term" value="C:plasma membrane"/>
    <property type="evidence" value="ECO:0007669"/>
    <property type="project" value="UniProtKB-SubCell"/>
</dbReference>
<dbReference type="InterPro" id="IPR043130">
    <property type="entry name" value="CDP-OH_PTrfase_TM_dom"/>
</dbReference>
<evidence type="ECO:0000256" key="17">
    <source>
        <dbReference type="HAMAP-Rule" id="MF_02241"/>
    </source>
</evidence>
<dbReference type="NCBIfam" id="NF045883">
    <property type="entry name" value="PIPSynth"/>
    <property type="match status" value="1"/>
</dbReference>
<keyword evidence="6 17" id="KW-1003">Cell membrane</keyword>
<reference evidence="19" key="1">
    <citation type="submission" date="2021-12" db="EMBL/GenBank/DDBJ databases">
        <title>Draft genome sequence of Corynebacterium ammoniagenes strain T-723.</title>
        <authorList>
            <person name="Matsuzawa M."/>
            <person name="Hiratani M."/>
            <person name="Abe I."/>
            <person name="Tsuji Y."/>
            <person name="Nakamura J."/>
        </authorList>
    </citation>
    <scope>NUCLEOTIDE SEQUENCE</scope>
    <source>
        <strain evidence="19">T-723</strain>
    </source>
</reference>
<feature type="binding site" evidence="17">
    <location>
        <position position="80"/>
    </location>
    <ligand>
        <name>a CDP-1,2-diacyl-sn-glycerol</name>
        <dbReference type="ChEBI" id="CHEBI:58332"/>
    </ligand>
</feature>
<dbReference type="AlphaFoldDB" id="A0AAV5G6R2"/>
<dbReference type="GO" id="GO:0000287">
    <property type="term" value="F:magnesium ion binding"/>
    <property type="evidence" value="ECO:0007669"/>
    <property type="project" value="UniProtKB-UniRule"/>
</dbReference>
<comment type="cofactor">
    <cofactor evidence="17">
        <name>Mg(2+)</name>
        <dbReference type="ChEBI" id="CHEBI:18420"/>
    </cofactor>
    <text evidence="17">Contains a di-nuclear catalytic Mg(2+) center.</text>
</comment>
<keyword evidence="17" id="KW-1208">Phospholipid metabolism</keyword>
<dbReference type="InterPro" id="IPR044268">
    <property type="entry name" value="PIP_synthase_PgsA1"/>
</dbReference>
<comment type="caution">
    <text evidence="17">Lacks conserved residue(s) required for the propagation of feature annotation.</text>
</comment>
<dbReference type="InterPro" id="IPR000462">
    <property type="entry name" value="CDP-OH_P_trans"/>
</dbReference>
<keyword evidence="10 17" id="KW-0460">Magnesium</keyword>
<feature type="binding site" evidence="17">
    <location>
        <position position="69"/>
    </location>
    <ligand>
        <name>Mg(2+)</name>
        <dbReference type="ChEBI" id="CHEBI:18420"/>
        <label>1</label>
    </ligand>
</feature>
<dbReference type="Gene3D" id="1.20.120.1760">
    <property type="match status" value="1"/>
</dbReference>
<evidence type="ECO:0000256" key="2">
    <source>
        <dbReference type="ARBA" id="ARBA00004805"/>
    </source>
</evidence>
<comment type="caution">
    <text evidence="19">The sequence shown here is derived from an EMBL/GenBank/DDBJ whole genome shotgun (WGS) entry which is preliminary data.</text>
</comment>
<dbReference type="Proteomes" id="UP001054925">
    <property type="component" value="Unassembled WGS sequence"/>
</dbReference>
<evidence type="ECO:0000256" key="18">
    <source>
        <dbReference type="RuleBase" id="RU003750"/>
    </source>
</evidence>
<dbReference type="InterPro" id="IPR048254">
    <property type="entry name" value="CDP_ALCOHOL_P_TRANSF_CS"/>
</dbReference>
<evidence type="ECO:0000256" key="3">
    <source>
        <dbReference type="ARBA" id="ARBA00005189"/>
    </source>
</evidence>
<feature type="binding site" evidence="17">
    <location>
        <position position="74"/>
    </location>
    <ligand>
        <name>a CDP-1,2-diacyl-sn-glycerol</name>
        <dbReference type="ChEBI" id="CHEBI:58332"/>
    </ligand>
</feature>
<evidence type="ECO:0000256" key="7">
    <source>
        <dbReference type="ARBA" id="ARBA00022679"/>
    </source>
</evidence>
<comment type="catalytic activity">
    <reaction evidence="16 17">
        <text>a CDP-1,2-diacyl-sn-glycerol + 1D-myo-inositol 3-phosphate = a 1,2-diacyl-sn-glycero-3-phospho-(1D-myo-inositol-3-phosphate) + CMP + H(+)</text>
        <dbReference type="Rhea" id="RHEA:60504"/>
        <dbReference type="ChEBI" id="CHEBI:15378"/>
        <dbReference type="ChEBI" id="CHEBI:58088"/>
        <dbReference type="ChEBI" id="CHEBI:58332"/>
        <dbReference type="ChEBI" id="CHEBI:58401"/>
        <dbReference type="ChEBI" id="CHEBI:60377"/>
    </reaction>
</comment>
<comment type="subunit">
    <text evidence="5 17">Homodimer.</text>
</comment>
<keyword evidence="9 17" id="KW-0479">Metal-binding</keyword>
<comment type="pathway">
    <text evidence="3">Lipid metabolism.</text>
</comment>
<feature type="binding site" evidence="17">
    <location>
        <position position="87"/>
    </location>
    <ligand>
        <name>Mg(2+)</name>
        <dbReference type="ChEBI" id="CHEBI:18420"/>
        <label>2</label>
    </ligand>
</feature>
<evidence type="ECO:0000256" key="14">
    <source>
        <dbReference type="ARBA" id="ARBA00024082"/>
    </source>
</evidence>
<evidence type="ECO:0000313" key="19">
    <source>
        <dbReference type="EMBL" id="GJN42363.1"/>
    </source>
</evidence>
<evidence type="ECO:0000256" key="16">
    <source>
        <dbReference type="ARBA" id="ARBA00048865"/>
    </source>
</evidence>
<keyword evidence="11 17" id="KW-1133">Transmembrane helix</keyword>